<dbReference type="Proteomes" id="UP001328107">
    <property type="component" value="Unassembled WGS sequence"/>
</dbReference>
<feature type="domain" description="EGF-like" evidence="1">
    <location>
        <begin position="7"/>
        <end position="18"/>
    </location>
</feature>
<dbReference type="AlphaFoldDB" id="A0AAN5BZ94"/>
<accession>A0AAN5BZ94</accession>
<sequence>DATKPQCACSYSHTGDMCETSRPQSELGRCKNYQGPNGFATNRCTTSRDQGNICDPDETKQWCTCTAAWTGEYCETAITTLAPAT</sequence>
<dbReference type="EMBL" id="BTRK01000001">
    <property type="protein sequence ID" value="GMR30798.1"/>
    <property type="molecule type" value="Genomic_DNA"/>
</dbReference>
<evidence type="ECO:0000313" key="3">
    <source>
        <dbReference type="Proteomes" id="UP001328107"/>
    </source>
</evidence>
<feature type="non-terminal residue" evidence="2">
    <location>
        <position position="85"/>
    </location>
</feature>
<evidence type="ECO:0000313" key="2">
    <source>
        <dbReference type="EMBL" id="GMR30798.1"/>
    </source>
</evidence>
<protein>
    <recommendedName>
        <fullName evidence="1">EGF-like domain-containing protein</fullName>
    </recommendedName>
</protein>
<evidence type="ECO:0000259" key="1">
    <source>
        <dbReference type="PROSITE" id="PS00022"/>
    </source>
</evidence>
<comment type="caution">
    <text evidence="2">The sequence shown here is derived from an EMBL/GenBank/DDBJ whole genome shotgun (WGS) entry which is preliminary data.</text>
</comment>
<organism evidence="2 3">
    <name type="scientific">Pristionchus mayeri</name>
    <dbReference type="NCBI Taxonomy" id="1317129"/>
    <lineage>
        <taxon>Eukaryota</taxon>
        <taxon>Metazoa</taxon>
        <taxon>Ecdysozoa</taxon>
        <taxon>Nematoda</taxon>
        <taxon>Chromadorea</taxon>
        <taxon>Rhabditida</taxon>
        <taxon>Rhabditina</taxon>
        <taxon>Diplogasteromorpha</taxon>
        <taxon>Diplogasteroidea</taxon>
        <taxon>Neodiplogasteridae</taxon>
        <taxon>Pristionchus</taxon>
    </lineage>
</organism>
<dbReference type="PROSITE" id="PS00022">
    <property type="entry name" value="EGF_1"/>
    <property type="match status" value="2"/>
</dbReference>
<feature type="non-terminal residue" evidence="2">
    <location>
        <position position="1"/>
    </location>
</feature>
<gene>
    <name evidence="2" type="ORF">PMAYCL1PPCAC_00993</name>
</gene>
<keyword evidence="3" id="KW-1185">Reference proteome</keyword>
<proteinExistence type="predicted"/>
<reference evidence="3" key="1">
    <citation type="submission" date="2022-10" db="EMBL/GenBank/DDBJ databases">
        <title>Genome assembly of Pristionchus species.</title>
        <authorList>
            <person name="Yoshida K."/>
            <person name="Sommer R.J."/>
        </authorList>
    </citation>
    <scope>NUCLEOTIDE SEQUENCE [LARGE SCALE GENOMIC DNA]</scope>
    <source>
        <strain evidence="3">RS5460</strain>
    </source>
</reference>
<dbReference type="InterPro" id="IPR000742">
    <property type="entry name" value="EGF"/>
</dbReference>
<name>A0AAN5BZ94_9BILA</name>
<feature type="domain" description="EGF-like" evidence="1">
    <location>
        <begin position="63"/>
        <end position="74"/>
    </location>
</feature>
<dbReference type="SUPFAM" id="SSF57196">
    <property type="entry name" value="EGF/Laminin"/>
    <property type="match status" value="1"/>
</dbReference>